<dbReference type="CDD" id="cd00761">
    <property type="entry name" value="Glyco_tranf_GTA_type"/>
    <property type="match status" value="1"/>
</dbReference>
<accession>A0A382IV39</accession>
<organism evidence="2">
    <name type="scientific">marine metagenome</name>
    <dbReference type="NCBI Taxonomy" id="408172"/>
    <lineage>
        <taxon>unclassified sequences</taxon>
        <taxon>metagenomes</taxon>
        <taxon>ecological metagenomes</taxon>
    </lineage>
</organism>
<sequence>MSVYNQNSHSAMKHLERIHIIMPIHNVPLDIFKRAVQSVLRQSFRKWRLTIVESKESLKMSVACKEFLDEIILEDSRVVYKIQKGKGVSSARNQALDEERTSLVAFLDGDDWWESTYLEVMAGYAGAMPEK</sequence>
<dbReference type="Pfam" id="PF00535">
    <property type="entry name" value="Glycos_transf_2"/>
    <property type="match status" value="1"/>
</dbReference>
<dbReference type="InterPro" id="IPR029044">
    <property type="entry name" value="Nucleotide-diphossugar_trans"/>
</dbReference>
<dbReference type="InterPro" id="IPR050834">
    <property type="entry name" value="Glycosyltransf_2"/>
</dbReference>
<name>A0A382IV39_9ZZZZ</name>
<evidence type="ECO:0000313" key="2">
    <source>
        <dbReference type="EMBL" id="SVC03037.1"/>
    </source>
</evidence>
<dbReference type="EMBL" id="UINC01069564">
    <property type="protein sequence ID" value="SVC03037.1"/>
    <property type="molecule type" value="Genomic_DNA"/>
</dbReference>
<dbReference type="Gene3D" id="3.90.550.10">
    <property type="entry name" value="Spore Coat Polysaccharide Biosynthesis Protein SpsA, Chain A"/>
    <property type="match status" value="1"/>
</dbReference>
<evidence type="ECO:0000259" key="1">
    <source>
        <dbReference type="Pfam" id="PF00535"/>
    </source>
</evidence>
<dbReference type="PANTHER" id="PTHR43685">
    <property type="entry name" value="GLYCOSYLTRANSFERASE"/>
    <property type="match status" value="1"/>
</dbReference>
<protein>
    <recommendedName>
        <fullName evidence="1">Glycosyltransferase 2-like domain-containing protein</fullName>
    </recommendedName>
</protein>
<dbReference type="AlphaFoldDB" id="A0A382IV39"/>
<dbReference type="InterPro" id="IPR001173">
    <property type="entry name" value="Glyco_trans_2-like"/>
</dbReference>
<feature type="non-terminal residue" evidence="2">
    <location>
        <position position="131"/>
    </location>
</feature>
<feature type="domain" description="Glycosyltransferase 2-like" evidence="1">
    <location>
        <begin position="20"/>
        <end position="126"/>
    </location>
</feature>
<dbReference type="PANTHER" id="PTHR43685:SF2">
    <property type="entry name" value="GLYCOSYLTRANSFERASE 2-LIKE DOMAIN-CONTAINING PROTEIN"/>
    <property type="match status" value="1"/>
</dbReference>
<gene>
    <name evidence="2" type="ORF">METZ01_LOCUS255891</name>
</gene>
<reference evidence="2" key="1">
    <citation type="submission" date="2018-05" db="EMBL/GenBank/DDBJ databases">
        <authorList>
            <person name="Lanie J.A."/>
            <person name="Ng W.-L."/>
            <person name="Kazmierczak K.M."/>
            <person name="Andrzejewski T.M."/>
            <person name="Davidsen T.M."/>
            <person name="Wayne K.J."/>
            <person name="Tettelin H."/>
            <person name="Glass J.I."/>
            <person name="Rusch D."/>
            <person name="Podicherti R."/>
            <person name="Tsui H.-C.T."/>
            <person name="Winkler M.E."/>
        </authorList>
    </citation>
    <scope>NUCLEOTIDE SEQUENCE</scope>
</reference>
<dbReference type="SUPFAM" id="SSF53448">
    <property type="entry name" value="Nucleotide-diphospho-sugar transferases"/>
    <property type="match status" value="1"/>
</dbReference>
<proteinExistence type="predicted"/>